<dbReference type="AlphaFoldDB" id="A0A2P2LKJ2"/>
<protein>
    <submittedName>
        <fullName evidence="1">HUA2-like protein 3 isoform X3</fullName>
    </submittedName>
</protein>
<accession>A0A2P2LKJ2</accession>
<evidence type="ECO:0000313" key="1">
    <source>
        <dbReference type="EMBL" id="MBX18477.1"/>
    </source>
</evidence>
<name>A0A2P2LKJ2_RHIMU</name>
<sequence length="142" mass="15292">MLSLKTKVDESTSSHSEASGDFLICLLLCKDARIKLVDASPACLLASLDGVARFCNLQESNNDKLLDLSGADPFCSLTRFLERKLPDRFLEVYIAMVGFPVATTSLMACSNNDSLTCKELICATSTALSICRQGLFLSTAVA</sequence>
<organism evidence="1">
    <name type="scientific">Rhizophora mucronata</name>
    <name type="common">Asiatic mangrove</name>
    <dbReference type="NCBI Taxonomy" id="61149"/>
    <lineage>
        <taxon>Eukaryota</taxon>
        <taxon>Viridiplantae</taxon>
        <taxon>Streptophyta</taxon>
        <taxon>Embryophyta</taxon>
        <taxon>Tracheophyta</taxon>
        <taxon>Spermatophyta</taxon>
        <taxon>Magnoliopsida</taxon>
        <taxon>eudicotyledons</taxon>
        <taxon>Gunneridae</taxon>
        <taxon>Pentapetalae</taxon>
        <taxon>rosids</taxon>
        <taxon>fabids</taxon>
        <taxon>Malpighiales</taxon>
        <taxon>Rhizophoraceae</taxon>
        <taxon>Rhizophora</taxon>
    </lineage>
</organism>
<dbReference type="EMBL" id="GGEC01037993">
    <property type="protein sequence ID" value="MBX18477.1"/>
    <property type="molecule type" value="Transcribed_RNA"/>
</dbReference>
<reference evidence="1" key="1">
    <citation type="submission" date="2018-02" db="EMBL/GenBank/DDBJ databases">
        <title>Rhizophora mucronata_Transcriptome.</title>
        <authorList>
            <person name="Meera S.P."/>
            <person name="Sreeshan A."/>
            <person name="Augustine A."/>
        </authorList>
    </citation>
    <scope>NUCLEOTIDE SEQUENCE</scope>
    <source>
        <tissue evidence="1">Leaf</tissue>
    </source>
</reference>
<proteinExistence type="predicted"/>